<evidence type="ECO:0000256" key="2">
    <source>
        <dbReference type="ARBA" id="ARBA00022695"/>
    </source>
</evidence>
<dbReference type="InterPro" id="IPR050951">
    <property type="entry name" value="Retrovirus_Pol_polyprotein"/>
</dbReference>
<feature type="region of interest" description="Disordered" evidence="7">
    <location>
        <begin position="742"/>
        <end position="798"/>
    </location>
</feature>
<evidence type="ECO:0000256" key="4">
    <source>
        <dbReference type="ARBA" id="ARBA00022759"/>
    </source>
</evidence>
<dbReference type="GO" id="GO:0016787">
    <property type="term" value="F:hydrolase activity"/>
    <property type="evidence" value="ECO:0007669"/>
    <property type="project" value="UniProtKB-KW"/>
</dbReference>
<keyword evidence="2" id="KW-0548">Nucleotidyltransferase</keyword>
<dbReference type="AlphaFoldDB" id="A0A0V1CXL6"/>
<dbReference type="Gene3D" id="3.30.70.270">
    <property type="match status" value="2"/>
</dbReference>
<dbReference type="OrthoDB" id="5874853at2759"/>
<evidence type="ECO:0000313" key="11">
    <source>
        <dbReference type="Proteomes" id="UP000054653"/>
    </source>
</evidence>
<proteinExistence type="predicted"/>
<feature type="domain" description="Reverse transcriptase" evidence="8">
    <location>
        <begin position="540"/>
        <end position="609"/>
    </location>
</feature>
<evidence type="ECO:0000256" key="7">
    <source>
        <dbReference type="SAM" id="MobiDB-lite"/>
    </source>
</evidence>
<dbReference type="Gene3D" id="3.10.10.10">
    <property type="entry name" value="HIV Type 1 Reverse Transcriptase, subunit A, domain 1"/>
    <property type="match status" value="1"/>
</dbReference>
<dbReference type="InterPro" id="IPR041373">
    <property type="entry name" value="RT_RNaseH"/>
</dbReference>
<feature type="compositionally biased region" description="Basic and acidic residues" evidence="7">
    <location>
        <begin position="747"/>
        <end position="762"/>
    </location>
</feature>
<evidence type="ECO:0000256" key="1">
    <source>
        <dbReference type="ARBA" id="ARBA00022679"/>
    </source>
</evidence>
<feature type="compositionally biased region" description="Acidic residues" evidence="7">
    <location>
        <begin position="789"/>
        <end position="798"/>
    </location>
</feature>
<keyword evidence="5" id="KW-0378">Hydrolase</keyword>
<dbReference type="PANTHER" id="PTHR37984">
    <property type="entry name" value="PROTEIN CBG26694"/>
    <property type="match status" value="1"/>
</dbReference>
<dbReference type="InterPro" id="IPR000477">
    <property type="entry name" value="RT_dom"/>
</dbReference>
<evidence type="ECO:0000256" key="3">
    <source>
        <dbReference type="ARBA" id="ARBA00022722"/>
    </source>
</evidence>
<evidence type="ECO:0000256" key="6">
    <source>
        <dbReference type="ARBA" id="ARBA00022918"/>
    </source>
</evidence>
<dbReference type="EMBL" id="JYDI01000085">
    <property type="protein sequence ID" value="KRY53459.1"/>
    <property type="molecule type" value="Genomic_DNA"/>
</dbReference>
<dbReference type="InterPro" id="IPR043128">
    <property type="entry name" value="Rev_trsase/Diguanyl_cyclase"/>
</dbReference>
<dbReference type="SUPFAM" id="SSF56672">
    <property type="entry name" value="DNA/RNA polymerases"/>
    <property type="match status" value="1"/>
</dbReference>
<dbReference type="PANTHER" id="PTHR37984:SF5">
    <property type="entry name" value="PROTEIN NYNRIN-LIKE"/>
    <property type="match status" value="1"/>
</dbReference>
<evidence type="ECO:0000256" key="5">
    <source>
        <dbReference type="ARBA" id="ARBA00022801"/>
    </source>
</evidence>
<keyword evidence="6" id="KW-0695">RNA-directed DNA polymerase</keyword>
<accession>A0A0V1CXL6</accession>
<name>A0A0V1CXL6_TRIBR</name>
<evidence type="ECO:0000259" key="8">
    <source>
        <dbReference type="Pfam" id="PF00078"/>
    </source>
</evidence>
<dbReference type="InterPro" id="IPR043502">
    <property type="entry name" value="DNA/RNA_pol_sf"/>
</dbReference>
<feature type="compositionally biased region" description="Basic and acidic residues" evidence="7">
    <location>
        <begin position="351"/>
        <end position="363"/>
    </location>
</feature>
<keyword evidence="11" id="KW-1185">Reference proteome</keyword>
<dbReference type="Proteomes" id="UP000054653">
    <property type="component" value="Unassembled WGS sequence"/>
</dbReference>
<reference evidence="10 11" key="1">
    <citation type="submission" date="2015-01" db="EMBL/GenBank/DDBJ databases">
        <title>Evolution of Trichinella species and genotypes.</title>
        <authorList>
            <person name="Korhonen P.K."/>
            <person name="Edoardo P."/>
            <person name="Giuseppe L.R."/>
            <person name="Gasser R.B."/>
        </authorList>
    </citation>
    <scope>NUCLEOTIDE SEQUENCE [LARGE SCALE GENOMIC DNA]</scope>
    <source>
        <strain evidence="10">ISS120</strain>
    </source>
</reference>
<keyword evidence="1" id="KW-0808">Transferase</keyword>
<dbReference type="FunFam" id="3.30.70.270:FF:000003">
    <property type="entry name" value="Transposon Ty3-G Gag-Pol polyprotein"/>
    <property type="match status" value="1"/>
</dbReference>
<keyword evidence="3" id="KW-0540">Nuclease</keyword>
<evidence type="ECO:0000313" key="10">
    <source>
        <dbReference type="EMBL" id="KRY53459.1"/>
    </source>
</evidence>
<comment type="caution">
    <text evidence="10">The sequence shown here is derived from an EMBL/GenBank/DDBJ whole genome shotgun (WGS) entry which is preliminary data.</text>
</comment>
<keyword evidence="4" id="KW-0255">Endonuclease</keyword>
<protein>
    <submittedName>
        <fullName evidence="10">Retrovirus-related Pol polyprotein from transposon 17.6</fullName>
    </submittedName>
</protein>
<dbReference type="GO" id="GO:0003964">
    <property type="term" value="F:RNA-directed DNA polymerase activity"/>
    <property type="evidence" value="ECO:0007669"/>
    <property type="project" value="UniProtKB-KW"/>
</dbReference>
<dbReference type="Pfam" id="PF17917">
    <property type="entry name" value="RT_RNaseH"/>
    <property type="match status" value="1"/>
</dbReference>
<gene>
    <name evidence="10" type="primary">pol</name>
    <name evidence="10" type="ORF">T03_7287</name>
</gene>
<dbReference type="Pfam" id="PF00078">
    <property type="entry name" value="RVT_1"/>
    <property type="match status" value="1"/>
</dbReference>
<feature type="domain" description="Reverse transcriptase RNase H-like" evidence="9">
    <location>
        <begin position="686"/>
        <end position="729"/>
    </location>
</feature>
<dbReference type="CDD" id="cd01647">
    <property type="entry name" value="RT_LTR"/>
    <property type="match status" value="1"/>
</dbReference>
<dbReference type="STRING" id="45882.A0A0V1CXL6"/>
<evidence type="ECO:0000259" key="9">
    <source>
        <dbReference type="Pfam" id="PF17917"/>
    </source>
</evidence>
<organism evidence="10 11">
    <name type="scientific">Trichinella britovi</name>
    <name type="common">Parasitic roundworm</name>
    <dbReference type="NCBI Taxonomy" id="45882"/>
    <lineage>
        <taxon>Eukaryota</taxon>
        <taxon>Metazoa</taxon>
        <taxon>Ecdysozoa</taxon>
        <taxon>Nematoda</taxon>
        <taxon>Enoplea</taxon>
        <taxon>Dorylaimia</taxon>
        <taxon>Trichinellida</taxon>
        <taxon>Trichinellidae</taxon>
        <taxon>Trichinella</taxon>
    </lineage>
</organism>
<feature type="region of interest" description="Disordered" evidence="7">
    <location>
        <begin position="345"/>
        <end position="370"/>
    </location>
</feature>
<sequence>MRMSKPKKEEASGILEIAVRGRTIAIPEQYDEHFEIAAAVNCLSGAEKLKWLPLYLSQKVRSTFRQLPPPAWSSYRSCESWSDIGRDIRHQVEKAYLTLSNDAKDVIGLDKSLNTLDRPELVLLVKQRNLKNIEEAVRAALEVESFMIRPCPDLLISATSQTPYNADPAKNGTLADISRLSSCLERMHLKLEEIEQRMGPFQPKQRDRLSDYVTETAANGQRPERRTCYRCGRDGRDAITNRKDQDHGNDLMAVVGKIDGCPTNILIDTDKAVTPVQSLILTEPWRSGNLLAADGTQLTQSSIYPSCGHCGESCAASTSWLRFPSTIQLHAEHSRRGTANQWGKCSVGGGDHSKETTSADKCHGPGLLEQGPKGRLPVAIARAEVHSREGCVPVQLLNPSGDRRTTSKKLDKLRALLTDFTDAFSTYDGDIGRTTQAEHHINTGDAKPIRQCPRRIPWHFREQMDGMLADMMNKPSTSPWTAPVVLVKKKDGNVRFCVDFQKLNLVRKKDSYPLRRIDQTIDTLARAEWFSTLDLTSGYWQRVMDLTLTGLKWKKDLVYLDDVVIFGRTFQEHLNNLAEVLQRIRQSGLKLKPVKCRVCAEELPFLGHIVSIDGVRTDPSKTEKVASGPTPPITLEQDPCNVSQNKDVNSAGRMKLQKRFKEHSYRKKHDPEGERVIAYASRTLLKTERKQLLSIHFILRTDHDSLTWLQYFEEPKGQVARWLEHLQEYDMQVVHRRVLQHNNADAMSRRPEETEDNGDHPATEMPSVAVRTAAVSLSSKKRAEPLEAPQDENIECVI</sequence>
<dbReference type="GO" id="GO:0004519">
    <property type="term" value="F:endonuclease activity"/>
    <property type="evidence" value="ECO:0007669"/>
    <property type="project" value="UniProtKB-KW"/>
</dbReference>